<dbReference type="InterPro" id="IPR050301">
    <property type="entry name" value="NTE"/>
</dbReference>
<feature type="domain" description="PNPLA" evidence="5">
    <location>
        <begin position="17"/>
        <end position="189"/>
    </location>
</feature>
<dbReference type="Proteomes" id="UP000332515">
    <property type="component" value="Unassembled WGS sequence"/>
</dbReference>
<dbReference type="PANTHER" id="PTHR14226">
    <property type="entry name" value="NEUROPATHY TARGET ESTERASE/SWISS CHEESE D.MELANOGASTER"/>
    <property type="match status" value="1"/>
</dbReference>
<feature type="active site" description="Proton acceptor" evidence="4">
    <location>
        <position position="176"/>
    </location>
</feature>
<name>A0A6A7Y710_9HYPH</name>
<keyword evidence="2 4" id="KW-0442">Lipid degradation</keyword>
<sequence>MVRTPPRHGAGGLAIGLALSGGGARGLGHAAAIAALDDLGIRPAAIAGSSIGALMGVGAAAGITGRELAALAAAHFLDRRTFLGKLWQLRPPRFMDLFGPSGSLLQPERIVDLVLPDHLPETFEGLGIPFTAVAADYYGWREVRLTTGDLRSAIAGSIAIPGLFRPVTREDVVLVDGSIVNPMPFDVLPDELDLVIAVDVVNGPTRRGKRLIPPPRRALFGSIQILMQAVVQEKLRRRQPDVVLRPDINRFGVLDFLKAREILAAAEPLRESAKRTIGDAIEARLAAPALSRRADRGKSL</sequence>
<dbReference type="PANTHER" id="PTHR14226:SF29">
    <property type="entry name" value="NEUROPATHY TARGET ESTERASE SWS"/>
    <property type="match status" value="1"/>
</dbReference>
<evidence type="ECO:0000313" key="6">
    <source>
        <dbReference type="EMBL" id="MQT13818.1"/>
    </source>
</evidence>
<feature type="short sequence motif" description="GXSXG" evidence="4">
    <location>
        <begin position="48"/>
        <end position="52"/>
    </location>
</feature>
<dbReference type="PROSITE" id="PS51635">
    <property type="entry name" value="PNPLA"/>
    <property type="match status" value="1"/>
</dbReference>
<accession>A0A6A7Y710</accession>
<proteinExistence type="predicted"/>
<dbReference type="Gene3D" id="3.40.1090.10">
    <property type="entry name" value="Cytosolic phospholipase A2 catalytic domain"/>
    <property type="match status" value="2"/>
</dbReference>
<evidence type="ECO:0000256" key="3">
    <source>
        <dbReference type="ARBA" id="ARBA00023098"/>
    </source>
</evidence>
<dbReference type="EMBL" id="VWNA01000001">
    <property type="protein sequence ID" value="MQT13818.1"/>
    <property type="molecule type" value="Genomic_DNA"/>
</dbReference>
<dbReference type="AlphaFoldDB" id="A0A6A7Y710"/>
<organism evidence="6 7">
    <name type="scientific">Segnochrobactrum spirostomi</name>
    <dbReference type="NCBI Taxonomy" id="2608987"/>
    <lineage>
        <taxon>Bacteria</taxon>
        <taxon>Pseudomonadati</taxon>
        <taxon>Pseudomonadota</taxon>
        <taxon>Alphaproteobacteria</taxon>
        <taxon>Hyphomicrobiales</taxon>
        <taxon>Segnochrobactraceae</taxon>
        <taxon>Segnochrobactrum</taxon>
    </lineage>
</organism>
<evidence type="ECO:0000256" key="2">
    <source>
        <dbReference type="ARBA" id="ARBA00022963"/>
    </source>
</evidence>
<keyword evidence="1 4" id="KW-0378">Hydrolase</keyword>
<comment type="caution">
    <text evidence="6">The sequence shown here is derived from an EMBL/GenBank/DDBJ whole genome shotgun (WGS) entry which is preliminary data.</text>
</comment>
<feature type="short sequence motif" description="GXGXXG" evidence="4">
    <location>
        <begin position="21"/>
        <end position="26"/>
    </location>
</feature>
<keyword evidence="3 4" id="KW-0443">Lipid metabolism</keyword>
<keyword evidence="7" id="KW-1185">Reference proteome</keyword>
<dbReference type="InterPro" id="IPR002641">
    <property type="entry name" value="PNPLA_dom"/>
</dbReference>
<dbReference type="SUPFAM" id="SSF52151">
    <property type="entry name" value="FabD/lysophospholipase-like"/>
    <property type="match status" value="1"/>
</dbReference>
<feature type="active site" description="Nucleophile" evidence="4">
    <location>
        <position position="50"/>
    </location>
</feature>
<evidence type="ECO:0000259" key="5">
    <source>
        <dbReference type="PROSITE" id="PS51635"/>
    </source>
</evidence>
<dbReference type="GO" id="GO:0016042">
    <property type="term" value="P:lipid catabolic process"/>
    <property type="evidence" value="ECO:0007669"/>
    <property type="project" value="UniProtKB-UniRule"/>
</dbReference>
<evidence type="ECO:0000256" key="1">
    <source>
        <dbReference type="ARBA" id="ARBA00022801"/>
    </source>
</evidence>
<comment type="caution">
    <text evidence="4">Lacks conserved residue(s) required for the propagation of feature annotation.</text>
</comment>
<dbReference type="GO" id="GO:0016787">
    <property type="term" value="F:hydrolase activity"/>
    <property type="evidence" value="ECO:0007669"/>
    <property type="project" value="UniProtKB-UniRule"/>
</dbReference>
<gene>
    <name evidence="6" type="ORF">F0357_14450</name>
</gene>
<evidence type="ECO:0000256" key="4">
    <source>
        <dbReference type="PROSITE-ProRule" id="PRU01161"/>
    </source>
</evidence>
<protein>
    <submittedName>
        <fullName evidence="6">Patatin-like phospholipase family protein</fullName>
    </submittedName>
</protein>
<dbReference type="InterPro" id="IPR016035">
    <property type="entry name" value="Acyl_Trfase/lysoPLipase"/>
</dbReference>
<evidence type="ECO:0000313" key="7">
    <source>
        <dbReference type="Proteomes" id="UP000332515"/>
    </source>
</evidence>
<dbReference type="Pfam" id="PF01734">
    <property type="entry name" value="Patatin"/>
    <property type="match status" value="1"/>
</dbReference>
<reference evidence="6 7" key="1">
    <citation type="submission" date="2019-09" db="EMBL/GenBank/DDBJ databases">
        <title>Segnochrobactrum spirostomi gen. nov., sp. nov., isolated from the ciliate Spirostomum cf. yagiui and description of a novel family, Segnochrobactraceae fam. nov. within the order Rhizobiales of the class Alphaproteobacteria.</title>
        <authorList>
            <person name="Akter S."/>
            <person name="Shazib S.U.A."/>
            <person name="Shin M.K."/>
        </authorList>
    </citation>
    <scope>NUCLEOTIDE SEQUENCE [LARGE SCALE GENOMIC DNA]</scope>
    <source>
        <strain evidence="6 7">Sp-1</strain>
    </source>
</reference>